<sequence length="64" mass="6778">MSQNPNSNKNLNSGVTFSLRLSETVLAVILTAGVSFGSGLAVAKNSNYQNQHQNVNCSVQNPVN</sequence>
<reference evidence="2 3" key="2">
    <citation type="journal article" date="2016" name="Genome Announc.">
        <title>Draft Genome Sequence of the N2-Fixing Cyanobacterium Nostoc piscinale CENA21, Isolated from the Brazilian Amazon Floodplain.</title>
        <authorList>
            <person name="Leao T."/>
            <person name="Guimaraes P.I."/>
            <person name="de Melo A.G."/>
            <person name="Ramos R.T."/>
            <person name="Leao P.N."/>
            <person name="Silva A."/>
            <person name="Fiore M.F."/>
            <person name="Schneider M.P."/>
        </authorList>
    </citation>
    <scope>NUCLEOTIDE SEQUENCE [LARGE SCALE GENOMIC DNA]</scope>
    <source>
        <strain evidence="2 3">CENA21</strain>
    </source>
</reference>
<keyword evidence="3" id="KW-1185">Reference proteome</keyword>
<gene>
    <name evidence="2" type="ORF">ACX27_18910</name>
</gene>
<proteinExistence type="predicted"/>
<evidence type="ECO:0000313" key="2">
    <source>
        <dbReference type="EMBL" id="ALF54442.1"/>
    </source>
</evidence>
<dbReference type="EMBL" id="CP012036">
    <property type="protein sequence ID" value="ALF54442.1"/>
    <property type="molecule type" value="Genomic_DNA"/>
</dbReference>
<accession>A0A0M5MHS1</accession>
<name>A0A0M5MHS1_9NOSO</name>
<feature type="transmembrane region" description="Helical" evidence="1">
    <location>
        <begin position="24"/>
        <end position="43"/>
    </location>
</feature>
<dbReference type="PATRIC" id="fig|224013.5.peg.4523"/>
<keyword evidence="1" id="KW-1133">Transmembrane helix</keyword>
<evidence type="ECO:0000313" key="3">
    <source>
        <dbReference type="Proteomes" id="UP000062645"/>
    </source>
</evidence>
<keyword evidence="1" id="KW-0812">Transmembrane</keyword>
<keyword evidence="1" id="KW-0472">Membrane</keyword>
<organism evidence="2 3">
    <name type="scientific">Nostoc piscinale CENA21</name>
    <dbReference type="NCBI Taxonomy" id="224013"/>
    <lineage>
        <taxon>Bacteria</taxon>
        <taxon>Bacillati</taxon>
        <taxon>Cyanobacteriota</taxon>
        <taxon>Cyanophyceae</taxon>
        <taxon>Nostocales</taxon>
        <taxon>Nostocaceae</taxon>
        <taxon>Nostoc</taxon>
    </lineage>
</organism>
<dbReference type="AlphaFoldDB" id="A0A0M5MHS1"/>
<dbReference type="Proteomes" id="UP000062645">
    <property type="component" value="Chromosome"/>
</dbReference>
<protein>
    <submittedName>
        <fullName evidence="2">Uncharacterized protein</fullName>
    </submittedName>
</protein>
<reference evidence="3" key="1">
    <citation type="submission" date="2015-07" db="EMBL/GenBank/DDBJ databases">
        <title>Genome Of Nitrogen-Fixing Cyanobacterium Nostoc piscinale CENA21 From Solimoes/Amazon River Floodplain Sediments And Comparative Genomics To Uncover Biosynthetic Natural Products Potential.</title>
        <authorList>
            <person name="Leao T.F."/>
            <person name="Leao P.N."/>
            <person name="Guimaraes P.I."/>
            <person name="de Melo A.G.C."/>
            <person name="Ramos R.T.J."/>
            <person name="Silva A."/>
            <person name="Fiore M.F."/>
            <person name="Schneider M.P.C."/>
        </authorList>
    </citation>
    <scope>NUCLEOTIDE SEQUENCE [LARGE SCALE GENOMIC DNA]</scope>
    <source>
        <strain evidence="3">CENA21</strain>
    </source>
</reference>
<dbReference type="KEGG" id="npz:ACX27_18910"/>
<evidence type="ECO:0000256" key="1">
    <source>
        <dbReference type="SAM" id="Phobius"/>
    </source>
</evidence>